<comment type="caution">
    <text evidence="9">The sequence shown here is derived from an EMBL/GenBank/DDBJ whole genome shotgun (WGS) entry which is preliminary data.</text>
</comment>
<evidence type="ECO:0000256" key="3">
    <source>
        <dbReference type="ARBA" id="ARBA00023002"/>
    </source>
</evidence>
<feature type="region of interest" description="Disordered" evidence="7">
    <location>
        <begin position="469"/>
        <end position="489"/>
    </location>
</feature>
<dbReference type="SUPFAM" id="SSF50022">
    <property type="entry name" value="ISP domain"/>
    <property type="match status" value="1"/>
</dbReference>
<keyword evidence="10" id="KW-1185">Reference proteome</keyword>
<evidence type="ECO:0000256" key="1">
    <source>
        <dbReference type="ARBA" id="ARBA00022714"/>
    </source>
</evidence>
<dbReference type="GO" id="GO:0016491">
    <property type="term" value="F:oxidoreductase activity"/>
    <property type="evidence" value="ECO:0007669"/>
    <property type="project" value="UniProtKB-KW"/>
</dbReference>
<keyword evidence="5" id="KW-0411">Iron-sulfur</keyword>
<dbReference type="CDD" id="cd03469">
    <property type="entry name" value="Rieske_RO_Alpha_N"/>
    <property type="match status" value="1"/>
</dbReference>
<evidence type="ECO:0000256" key="5">
    <source>
        <dbReference type="ARBA" id="ARBA00023014"/>
    </source>
</evidence>
<dbReference type="PRINTS" id="PR00090">
    <property type="entry name" value="RNGDIOXGNASE"/>
</dbReference>
<evidence type="ECO:0000256" key="2">
    <source>
        <dbReference type="ARBA" id="ARBA00022723"/>
    </source>
</evidence>
<evidence type="ECO:0000313" key="10">
    <source>
        <dbReference type="Proteomes" id="UP000522262"/>
    </source>
</evidence>
<dbReference type="PANTHER" id="PTHR43756:SF6">
    <property type="entry name" value="CLUSTER-BINDING PROTEIN, PUTATIVE (AFU_ORTHOLOGUE AFUA_6G03920)-RELATED"/>
    <property type="match status" value="1"/>
</dbReference>
<feature type="domain" description="Rieske" evidence="8">
    <location>
        <begin position="77"/>
        <end position="152"/>
    </location>
</feature>
<keyword evidence="4" id="KW-0408">Iron</keyword>
<evidence type="ECO:0000256" key="4">
    <source>
        <dbReference type="ARBA" id="ARBA00023004"/>
    </source>
</evidence>
<evidence type="ECO:0000259" key="8">
    <source>
        <dbReference type="PROSITE" id="PS51296"/>
    </source>
</evidence>
<name>A0A8H5MZ28_9HYPO</name>
<dbReference type="InterPro" id="IPR017941">
    <property type="entry name" value="Rieske_2Fe-2S"/>
</dbReference>
<dbReference type="PROSITE" id="PS51296">
    <property type="entry name" value="RIESKE"/>
    <property type="match status" value="1"/>
</dbReference>
<sequence>MISLIILGTTSVLITSILLHFWRYFQQHSTSVPVPEHGNIDLPDGWWSDQTRFQLERRAIFSQTWICVSHRGRFRSPGDYVVYDVAGFRILMILGKDMVVRSFHNVCRHRAFPVARKQSGSATVLGCRYHGWSYNTEGKLTKAPYFDNLPGFDRSLNSLFEIHTEQDSGGLLHVNVSRDEGVPAATVSTGLEKDKIEKFGRDSEFVGSFECSGKFNWKVILDQSDATLHSTAATPTSLARWFPLEGPSSIGQLSFFPLTTVHTRLSQYFWYQLTYNPVAVDQTNLRCDIYAHNPQVSFKLDGSIKDSLQKEIQQKLLGFEHQYKQLITAEEKGIANGCQEQITAAVEMHRQREALQGLEINPAALKQQNGEANLSKAERSMSGPREHPVLTFPPHPQAMLADIHFSLPSRGLWHFQKARLVMAKKEWESFYGFTVIGRIVFLDSATCLLCDGYPQQTLRWSYKHEVTASETVRQQRKSPKPLNGNPYIITMNPPTADEYTREEVEEAGVVTDGEIALWPQSEDIGLSDLLGFDSANMFDQEFAGNPGSITMETPTLDFSTFDMLPDFCFDTSPQENSWLDSGLSSRLQPLGIDADPSMRLLKCWFDEVCQAWSGFDSKSNMNRRMAEDLWQTSAPVFTALQSMSASFLSARLPQMRQSAMNLLKTATLSVQAEIQQLNEKNVLDEMPTGIIFALICLGTTICWLDTRRVGWPFLQEAKSLLRWSSEQQFTADAVKMDFFNKSLIYWDMLISFIYGPEPGTDIHQVSALPSSFPRAHLLATYSQPSYEAEPHPWTGVSLLSTNLLTRSIRLCRVYRRRTAERALDSPPATPEIEQARELEVELLQLQLSPRPSLTDTGDPRTPATHLLHAAEAYQLASLLQLYIQFPALLIPHSQLVLQDPGEEEITMVWHKRIIPLTLRLIEVLEQIPSESGSCAIQPLLYICAATGLRYTPTFPPVTEPGGSSPARPRPMESILDYLDLLRDPVERGKQVEDSLSVSQMAIDVSKGRAFILRRLIVFKECLQSGPIGVAEKFVAELWAAYDEVSSWSMDVSWISLMDKKDLRTLFG</sequence>
<dbReference type="GO" id="GO:0051537">
    <property type="term" value="F:2 iron, 2 sulfur cluster binding"/>
    <property type="evidence" value="ECO:0007669"/>
    <property type="project" value="UniProtKB-KW"/>
</dbReference>
<accession>A0A8H5MZ28</accession>
<dbReference type="PANTHER" id="PTHR43756">
    <property type="entry name" value="CHOLINE MONOOXYGENASE, CHLOROPLASTIC"/>
    <property type="match status" value="1"/>
</dbReference>
<dbReference type="InterPro" id="IPR021858">
    <property type="entry name" value="Fun_TF"/>
</dbReference>
<evidence type="ECO:0000313" key="9">
    <source>
        <dbReference type="EMBL" id="KAF5545918.1"/>
    </source>
</evidence>
<dbReference type="InterPro" id="IPR001663">
    <property type="entry name" value="Rng_hydr_dOase-A"/>
</dbReference>
<keyword evidence="1" id="KW-0001">2Fe-2S</keyword>
<keyword evidence="6" id="KW-0539">Nucleus</keyword>
<reference evidence="9 10" key="1">
    <citation type="submission" date="2020-05" db="EMBL/GenBank/DDBJ databases">
        <title>Identification and distribution of gene clusters putatively required for synthesis of sphingolipid metabolism inhibitors in phylogenetically diverse species of the filamentous fungus Fusarium.</title>
        <authorList>
            <person name="Kim H.-S."/>
            <person name="Busman M."/>
            <person name="Brown D.W."/>
            <person name="Divon H."/>
            <person name="Uhlig S."/>
            <person name="Proctor R.H."/>
        </authorList>
    </citation>
    <scope>NUCLEOTIDE SEQUENCE [LARGE SCALE GENOMIC DNA]</scope>
    <source>
        <strain evidence="9 10">NRRL 53147</strain>
    </source>
</reference>
<evidence type="ECO:0000256" key="6">
    <source>
        <dbReference type="ARBA" id="ARBA00023242"/>
    </source>
</evidence>
<gene>
    <name evidence="9" type="ORF">FMEXI_5834</name>
</gene>
<dbReference type="Pfam" id="PF11951">
    <property type="entry name" value="Fungal_trans_2"/>
    <property type="match status" value="1"/>
</dbReference>
<dbReference type="GO" id="GO:0046872">
    <property type="term" value="F:metal ion binding"/>
    <property type="evidence" value="ECO:0007669"/>
    <property type="project" value="UniProtKB-KW"/>
</dbReference>
<organism evidence="9 10">
    <name type="scientific">Fusarium mexicanum</name>
    <dbReference type="NCBI Taxonomy" id="751941"/>
    <lineage>
        <taxon>Eukaryota</taxon>
        <taxon>Fungi</taxon>
        <taxon>Dikarya</taxon>
        <taxon>Ascomycota</taxon>
        <taxon>Pezizomycotina</taxon>
        <taxon>Sordariomycetes</taxon>
        <taxon>Hypocreomycetidae</taxon>
        <taxon>Hypocreales</taxon>
        <taxon>Nectriaceae</taxon>
        <taxon>Fusarium</taxon>
        <taxon>Fusarium fujikuroi species complex</taxon>
    </lineage>
</organism>
<dbReference type="EMBL" id="JAAOAM010000121">
    <property type="protein sequence ID" value="KAF5545918.1"/>
    <property type="molecule type" value="Genomic_DNA"/>
</dbReference>
<protein>
    <recommendedName>
        <fullName evidence="8">Rieske domain-containing protein</fullName>
    </recommendedName>
</protein>
<dbReference type="InterPro" id="IPR036922">
    <property type="entry name" value="Rieske_2Fe-2S_sf"/>
</dbReference>
<keyword evidence="3" id="KW-0560">Oxidoreductase</keyword>
<dbReference type="Gene3D" id="2.102.10.10">
    <property type="entry name" value="Rieske [2Fe-2S] iron-sulphur domain"/>
    <property type="match status" value="1"/>
</dbReference>
<dbReference type="Pfam" id="PF00355">
    <property type="entry name" value="Rieske"/>
    <property type="match status" value="1"/>
</dbReference>
<dbReference type="Proteomes" id="UP000522262">
    <property type="component" value="Unassembled WGS sequence"/>
</dbReference>
<evidence type="ECO:0000256" key="7">
    <source>
        <dbReference type="SAM" id="MobiDB-lite"/>
    </source>
</evidence>
<proteinExistence type="predicted"/>
<keyword evidence="2" id="KW-0479">Metal-binding</keyword>
<dbReference type="AlphaFoldDB" id="A0A8H5MZ28"/>